<evidence type="ECO:0000313" key="2">
    <source>
        <dbReference type="EMBL" id="EPQ12707.1"/>
    </source>
</evidence>
<feature type="compositionally biased region" description="Basic and acidic residues" evidence="1">
    <location>
        <begin position="1"/>
        <end position="16"/>
    </location>
</feature>
<accession>S7PVZ2</accession>
<organism evidence="2 3">
    <name type="scientific">Myotis brandtii</name>
    <name type="common">Brandt's bat</name>
    <dbReference type="NCBI Taxonomy" id="109478"/>
    <lineage>
        <taxon>Eukaryota</taxon>
        <taxon>Metazoa</taxon>
        <taxon>Chordata</taxon>
        <taxon>Craniata</taxon>
        <taxon>Vertebrata</taxon>
        <taxon>Euteleostomi</taxon>
        <taxon>Mammalia</taxon>
        <taxon>Eutheria</taxon>
        <taxon>Laurasiatheria</taxon>
        <taxon>Chiroptera</taxon>
        <taxon>Yangochiroptera</taxon>
        <taxon>Vespertilionidae</taxon>
        <taxon>Myotis</taxon>
    </lineage>
</organism>
<keyword evidence="3" id="KW-1185">Reference proteome</keyword>
<dbReference type="GO" id="GO:0035371">
    <property type="term" value="C:microtubule plus-end"/>
    <property type="evidence" value="ECO:0007669"/>
    <property type="project" value="TreeGrafter"/>
</dbReference>
<evidence type="ECO:0000313" key="3">
    <source>
        <dbReference type="Proteomes" id="UP000052978"/>
    </source>
</evidence>
<dbReference type="PANTHER" id="PTHR21740">
    <property type="entry name" value="NCK-ASSOCIATED PROTEIN 5"/>
    <property type="match status" value="1"/>
</dbReference>
<dbReference type="GO" id="GO:0007019">
    <property type="term" value="P:microtubule depolymerization"/>
    <property type="evidence" value="ECO:0007669"/>
    <property type="project" value="TreeGrafter"/>
</dbReference>
<dbReference type="GO" id="GO:0001578">
    <property type="term" value="P:microtubule bundle formation"/>
    <property type="evidence" value="ECO:0007669"/>
    <property type="project" value="TreeGrafter"/>
</dbReference>
<dbReference type="Proteomes" id="UP000052978">
    <property type="component" value="Unassembled WGS sequence"/>
</dbReference>
<dbReference type="EMBL" id="KE163556">
    <property type="protein sequence ID" value="EPQ12707.1"/>
    <property type="molecule type" value="Genomic_DNA"/>
</dbReference>
<gene>
    <name evidence="2" type="ORF">D623_10019670</name>
</gene>
<proteinExistence type="predicted"/>
<reference evidence="2 3" key="1">
    <citation type="journal article" date="2013" name="Nat. Commun.">
        <title>Genome analysis reveals insights into physiology and longevity of the Brandt's bat Myotis brandtii.</title>
        <authorList>
            <person name="Seim I."/>
            <person name="Fang X."/>
            <person name="Xiong Z."/>
            <person name="Lobanov A.V."/>
            <person name="Huang Z."/>
            <person name="Ma S."/>
            <person name="Feng Y."/>
            <person name="Turanov A.A."/>
            <person name="Zhu Y."/>
            <person name="Lenz T.L."/>
            <person name="Gerashchenko M.V."/>
            <person name="Fan D."/>
            <person name="Hee Yim S."/>
            <person name="Yao X."/>
            <person name="Jordan D."/>
            <person name="Xiong Y."/>
            <person name="Ma Y."/>
            <person name="Lyapunov A.N."/>
            <person name="Chen G."/>
            <person name="Kulakova O.I."/>
            <person name="Sun Y."/>
            <person name="Lee S.G."/>
            <person name="Bronson R.T."/>
            <person name="Moskalev A.A."/>
            <person name="Sunyaev S.R."/>
            <person name="Zhang G."/>
            <person name="Krogh A."/>
            <person name="Wang J."/>
            <person name="Gladyshev V.N."/>
        </authorList>
    </citation>
    <scope>NUCLEOTIDE SEQUENCE [LARGE SCALE GENOMIC DNA]</scope>
</reference>
<dbReference type="InterPro" id="IPR026163">
    <property type="entry name" value="Nckap5l"/>
</dbReference>
<dbReference type="AlphaFoldDB" id="S7PVZ2"/>
<feature type="region of interest" description="Disordered" evidence="1">
    <location>
        <begin position="1"/>
        <end position="29"/>
    </location>
</feature>
<evidence type="ECO:0000256" key="1">
    <source>
        <dbReference type="SAM" id="MobiDB-lite"/>
    </source>
</evidence>
<protein>
    <submittedName>
        <fullName evidence="2">Nck-associated protein 5</fullName>
    </submittedName>
</protein>
<dbReference type="PANTHER" id="PTHR21740:SF0">
    <property type="entry name" value="NCK-ASSOCIATED PROTEIN 5"/>
    <property type="match status" value="1"/>
</dbReference>
<sequence length="86" mass="10424">MKYSDSEFERETKSAGEVHTFSTGPRRVKKEKKQSVRAKWVHEKLIHELEEERHLRLQSEKRLQEVTLESERSRIQMRGLQQQFSR</sequence>
<name>S7PVZ2_MYOBR</name>